<feature type="domain" description="Carboxylesterase type B" evidence="1">
    <location>
        <begin position="19"/>
        <end position="448"/>
    </location>
</feature>
<dbReference type="InterPro" id="IPR050309">
    <property type="entry name" value="Type-B_Carboxylest/Lipase"/>
</dbReference>
<organism evidence="2 3">
    <name type="scientific">Fusarium tricinctum</name>
    <dbReference type="NCBI Taxonomy" id="61284"/>
    <lineage>
        <taxon>Eukaryota</taxon>
        <taxon>Fungi</taxon>
        <taxon>Dikarya</taxon>
        <taxon>Ascomycota</taxon>
        <taxon>Pezizomycotina</taxon>
        <taxon>Sordariomycetes</taxon>
        <taxon>Hypocreomycetidae</taxon>
        <taxon>Hypocreales</taxon>
        <taxon>Nectriaceae</taxon>
        <taxon>Fusarium</taxon>
        <taxon>Fusarium tricinctum species complex</taxon>
    </lineage>
</organism>
<keyword evidence="3" id="KW-1185">Reference proteome</keyword>
<dbReference type="OrthoDB" id="3200163at2759"/>
<comment type="caution">
    <text evidence="2">The sequence shown here is derived from an EMBL/GenBank/DDBJ whole genome shotgun (WGS) entry which is preliminary data.</text>
</comment>
<accession>A0A8K0W565</accession>
<dbReference type="Gene3D" id="3.40.50.1820">
    <property type="entry name" value="alpha/beta hydrolase"/>
    <property type="match status" value="1"/>
</dbReference>
<dbReference type="InterPro" id="IPR002018">
    <property type="entry name" value="CarbesteraseB"/>
</dbReference>
<dbReference type="GO" id="GO:0016787">
    <property type="term" value="F:hydrolase activity"/>
    <property type="evidence" value="ECO:0007669"/>
    <property type="project" value="UniProtKB-KW"/>
</dbReference>
<evidence type="ECO:0000313" key="3">
    <source>
        <dbReference type="Proteomes" id="UP000813427"/>
    </source>
</evidence>
<proteinExistence type="predicted"/>
<dbReference type="AlphaFoldDB" id="A0A8K0W565"/>
<name>A0A8K0W565_9HYPO</name>
<dbReference type="InterPro" id="IPR029058">
    <property type="entry name" value="AB_hydrolase_fold"/>
</dbReference>
<reference evidence="2" key="1">
    <citation type="journal article" date="2021" name="Nat. Commun.">
        <title>Genetic determinants of endophytism in the Arabidopsis root mycobiome.</title>
        <authorList>
            <person name="Mesny F."/>
            <person name="Miyauchi S."/>
            <person name="Thiergart T."/>
            <person name="Pickel B."/>
            <person name="Atanasova L."/>
            <person name="Karlsson M."/>
            <person name="Huettel B."/>
            <person name="Barry K.W."/>
            <person name="Haridas S."/>
            <person name="Chen C."/>
            <person name="Bauer D."/>
            <person name="Andreopoulos W."/>
            <person name="Pangilinan J."/>
            <person name="LaButti K."/>
            <person name="Riley R."/>
            <person name="Lipzen A."/>
            <person name="Clum A."/>
            <person name="Drula E."/>
            <person name="Henrissat B."/>
            <person name="Kohler A."/>
            <person name="Grigoriev I.V."/>
            <person name="Martin F.M."/>
            <person name="Hacquard S."/>
        </authorList>
    </citation>
    <scope>NUCLEOTIDE SEQUENCE</scope>
    <source>
        <strain evidence="2">MPI-SDFR-AT-0068</strain>
    </source>
</reference>
<sequence length="517" mass="56715">MSQTNQGLARHILEHSSIGCIQGISKIQEVTQYLGIQYATLKDRFSRGKLKQYSSATGSMLDATTYGYHTLIQQSLPFHPRPQSDTECLTLNISVPKSSDKTNLPVLVFVHGGAFATGSSSYPQYDLARITALSAKIGKPIIAVSINYRLGAPGFMYSLEMKDAGYKPNNGLDDQKLALRWIKHFIGGFGGDPDRVTFMGESAGAASSFFHLHSEELLFHQVVALSGSSLQRLKPLEASAASYQSIAKILGLADLPPGEKLQKMIATPIETFMASVGRKFPLGPLVDGETIPAMTTFKALNDSEEVLKLFPGLHHCKRLMMGDCQMDGMAFGSCLAGRSDILPKTMEEYLSVVFDPIDRNIAPSLVAAYGIDSSVVSNSFEAIEPILNFGNDIMFALPTRLFSQAWSQSSIPGTETFICHFNCPNPWDGPWKGYATHIQDIAFVLQNYNEHLSEGQHASSPGAMAYYASIDGQDESEYVYEEAPQQTKRRDILEQIVGSEHLDAVVDVWQLFMAGPR</sequence>
<dbReference type="Pfam" id="PF00135">
    <property type="entry name" value="COesterase"/>
    <property type="match status" value="1"/>
</dbReference>
<dbReference type="EMBL" id="JAGPXF010000009">
    <property type="protein sequence ID" value="KAH7231178.1"/>
    <property type="molecule type" value="Genomic_DNA"/>
</dbReference>
<dbReference type="SUPFAM" id="SSF53474">
    <property type="entry name" value="alpha/beta-Hydrolases"/>
    <property type="match status" value="1"/>
</dbReference>
<protein>
    <submittedName>
        <fullName evidence="2">Alpha/Beta hydrolase protein</fullName>
    </submittedName>
</protein>
<dbReference type="Proteomes" id="UP000813427">
    <property type="component" value="Unassembled WGS sequence"/>
</dbReference>
<evidence type="ECO:0000313" key="2">
    <source>
        <dbReference type="EMBL" id="KAH7231178.1"/>
    </source>
</evidence>
<dbReference type="PANTHER" id="PTHR11559">
    <property type="entry name" value="CARBOXYLESTERASE"/>
    <property type="match status" value="1"/>
</dbReference>
<keyword evidence="2" id="KW-0378">Hydrolase</keyword>
<evidence type="ECO:0000259" key="1">
    <source>
        <dbReference type="Pfam" id="PF00135"/>
    </source>
</evidence>
<gene>
    <name evidence="2" type="ORF">BKA59DRAFT_536419</name>
</gene>